<evidence type="ECO:0000313" key="2">
    <source>
        <dbReference type="Proteomes" id="UP000324176"/>
    </source>
</evidence>
<reference evidence="1 2" key="1">
    <citation type="submission" date="2019-07" db="EMBL/GenBank/DDBJ databases">
        <title>Active sludge and wastewater microbial communities from Klosterneuburg, Austria.</title>
        <authorList>
            <person name="Wagner M."/>
        </authorList>
    </citation>
    <scope>NUCLEOTIDE SEQUENCE [LARGE SCALE GENOMIC DNA]</scope>
    <source>
        <strain evidence="1 2">Nm2</strain>
    </source>
</reference>
<comment type="caution">
    <text evidence="1">The sequence shown here is derived from an EMBL/GenBank/DDBJ whole genome shotgun (WGS) entry which is preliminary data.</text>
</comment>
<gene>
    <name evidence="1" type="ORF">BCL69_11062</name>
</gene>
<name>A0A5D3Y6S5_9PROT</name>
<proteinExistence type="predicted"/>
<sequence length="85" mass="9758">MTGRVGENNGAKREKVSRFVGIYAISKSTRIRTSPRKHARVGIKKTNRMKGWFLVLAGRRELNLQLCLINQSYIILLCYFCGKLK</sequence>
<organism evidence="1 2">
    <name type="scientific">Nitrosomonas communis</name>
    <dbReference type="NCBI Taxonomy" id="44574"/>
    <lineage>
        <taxon>Bacteria</taxon>
        <taxon>Pseudomonadati</taxon>
        <taxon>Pseudomonadota</taxon>
        <taxon>Betaproteobacteria</taxon>
        <taxon>Nitrosomonadales</taxon>
        <taxon>Nitrosomonadaceae</taxon>
        <taxon>Nitrosomonas</taxon>
    </lineage>
</organism>
<evidence type="ECO:0000313" key="1">
    <source>
        <dbReference type="EMBL" id="TYP72321.1"/>
    </source>
</evidence>
<accession>A0A5D3Y6S5</accession>
<dbReference type="EMBL" id="VNHT01000106">
    <property type="protein sequence ID" value="TYP72321.1"/>
    <property type="molecule type" value="Genomic_DNA"/>
</dbReference>
<dbReference type="Proteomes" id="UP000324176">
    <property type="component" value="Unassembled WGS sequence"/>
</dbReference>
<dbReference type="AlphaFoldDB" id="A0A5D3Y6S5"/>
<protein>
    <submittedName>
        <fullName evidence="1">Uncharacterized protein</fullName>
    </submittedName>
</protein>